<reference evidence="1 2" key="1">
    <citation type="journal article" date="2021" name="Front. Genet.">
        <title>Chromosome-Level Genome Assembly Reveals Significant Gene Expansion in the Toll and IMD Signaling Pathways of Dendrolimus kikuchii.</title>
        <authorList>
            <person name="Zhou J."/>
            <person name="Wu P."/>
            <person name="Xiong Z."/>
            <person name="Liu N."/>
            <person name="Zhao N."/>
            <person name="Ji M."/>
            <person name="Qiu Y."/>
            <person name="Yang B."/>
        </authorList>
    </citation>
    <scope>NUCLEOTIDE SEQUENCE [LARGE SCALE GENOMIC DNA]</scope>
    <source>
        <strain evidence="1">Ann1</strain>
    </source>
</reference>
<protein>
    <submittedName>
        <fullName evidence="1">Uncharacterized protein</fullName>
    </submittedName>
</protein>
<organism evidence="1 2">
    <name type="scientific">Dendrolimus kikuchii</name>
    <dbReference type="NCBI Taxonomy" id="765133"/>
    <lineage>
        <taxon>Eukaryota</taxon>
        <taxon>Metazoa</taxon>
        <taxon>Ecdysozoa</taxon>
        <taxon>Arthropoda</taxon>
        <taxon>Hexapoda</taxon>
        <taxon>Insecta</taxon>
        <taxon>Pterygota</taxon>
        <taxon>Neoptera</taxon>
        <taxon>Endopterygota</taxon>
        <taxon>Lepidoptera</taxon>
        <taxon>Glossata</taxon>
        <taxon>Ditrysia</taxon>
        <taxon>Bombycoidea</taxon>
        <taxon>Lasiocampidae</taxon>
        <taxon>Dendrolimus</taxon>
    </lineage>
</organism>
<proteinExistence type="predicted"/>
<gene>
    <name evidence="1" type="ORF">K1T71_010283</name>
</gene>
<keyword evidence="2" id="KW-1185">Reference proteome</keyword>
<dbReference type="EMBL" id="CM034404">
    <property type="protein sequence ID" value="KAJ0174137.1"/>
    <property type="molecule type" value="Genomic_DNA"/>
</dbReference>
<evidence type="ECO:0000313" key="1">
    <source>
        <dbReference type="EMBL" id="KAJ0174137.1"/>
    </source>
</evidence>
<name>A0ACC1CRC0_9NEOP</name>
<evidence type="ECO:0000313" key="2">
    <source>
        <dbReference type="Proteomes" id="UP000824533"/>
    </source>
</evidence>
<accession>A0ACC1CRC0</accession>
<comment type="caution">
    <text evidence="1">The sequence shown here is derived from an EMBL/GenBank/DDBJ whole genome shotgun (WGS) entry which is preliminary data.</text>
</comment>
<sequence length="376" mass="44061">MNTVITQTTRLPFNYFKMIFNILNVKRMVPTGTLKYATNVDALDAFTRDLILKHKANLYAKNNAAVTHLSLEKPDFKHKDITDVNDEELDNFIHHLLSKNKDKNIEQVAIDCLNTRRFINEVTLKKLFKHYSLLGKPDMVTVLQKYCNKVDPNLYRRNAEFMHYLAKAQCLKGNSEKGLSILKYSYLNFENRRSMYRLLFRDLIQDSVLNRSEASLVIFRKYVKEFSDIWDDHYPLVCLWHICWSSTWFSDQVLAEELMESSEQLRDIVKDKATAFSITVLKDYNEDAVMRLLQSLLKYAMINEYAKVLQILFTYKLKNRDIRGCTEIIRNCEVLGISLPSGQQGKYITMLITGQKVEDKPYKPIKPGLENFKLKF</sequence>
<dbReference type="Proteomes" id="UP000824533">
    <property type="component" value="Linkage Group LG18"/>
</dbReference>